<feature type="transmembrane region" description="Helical" evidence="1">
    <location>
        <begin position="242"/>
        <end position="261"/>
    </location>
</feature>
<keyword evidence="1" id="KW-0812">Transmembrane</keyword>
<feature type="transmembrane region" description="Helical" evidence="1">
    <location>
        <begin position="161"/>
        <end position="181"/>
    </location>
</feature>
<feature type="transmembrane region" description="Helical" evidence="1">
    <location>
        <begin position="273"/>
        <end position="298"/>
    </location>
</feature>
<evidence type="ECO:0000256" key="1">
    <source>
        <dbReference type="SAM" id="Phobius"/>
    </source>
</evidence>
<sequence length="299" mass="33800">MKYQVLKNPVEKKTDEEVDYDGLVEIVFGKQHDAPTDEEHDTVRVDLPWKPNHATEATDTTKDTKTADKNDKTVGHVCLDREKFITEIHKTFTLNIWATALAMCMVFTWYALLGYSGETAKEMHLFKYSYIVVPVSCLVTLCAFVVTAIKNPTRPYSWGVSCMYAMISAPLSLVLSCGLTFYTVKTATLEILFAVAILCVLAWYAYHTERDLRFMGQFILGCVPLFVMTGTMFVAGQPVLPLLGLIWMLQLGAMIVYQLHIQLHRPLGGLNPLVYAASLYVLVIFFIIGTMLCLHDWFQ</sequence>
<feature type="transmembrane region" description="Helical" evidence="1">
    <location>
        <begin position="92"/>
        <end position="116"/>
    </location>
</feature>
<dbReference type="RefSeq" id="YP_004940165.1">
    <property type="nucleotide sequence ID" value="NC_016447.1"/>
</dbReference>
<feature type="transmembrane region" description="Helical" evidence="1">
    <location>
        <begin position="187"/>
        <end position="206"/>
    </location>
</feature>
<keyword evidence="3" id="KW-1185">Reference proteome</keyword>
<reference evidence="2" key="1">
    <citation type="submission" date="2011-12" db="EMBL/GenBank/DDBJ databases">
        <title>Comparative genomics of primate cytomegaloviruses.</title>
        <authorList>
            <person name="Davison A.J."/>
            <person name="Holton M."/>
            <person name="Dolan A."/>
            <person name="Dargan D.J."/>
            <person name="Gatherer D."/>
            <person name="Hayward G.S."/>
        </authorList>
    </citation>
    <scope>NUCLEOTIDE SEQUENCE [LARGE SCALE GENOMIC DNA]</scope>
    <source>
        <strain evidence="2">S34E</strain>
    </source>
</reference>
<keyword evidence="1" id="KW-0472">Membrane</keyword>
<gene>
    <name evidence="2" type="primary">A36</name>
</gene>
<dbReference type="EMBL" id="FJ483970">
    <property type="protein sequence ID" value="AEV80856.1"/>
    <property type="molecule type" value="Genomic_DNA"/>
</dbReference>
<evidence type="ECO:0000313" key="2">
    <source>
        <dbReference type="EMBL" id="AEV80856.1"/>
    </source>
</evidence>
<proteinExistence type="predicted"/>
<organism evidence="2 3">
    <name type="scientific">Aotine betaherpesvirus 1</name>
    <dbReference type="NCBI Taxonomy" id="50290"/>
    <lineage>
        <taxon>Viruses</taxon>
        <taxon>Duplodnaviria</taxon>
        <taxon>Heunggongvirae</taxon>
        <taxon>Peploviricota</taxon>
        <taxon>Herviviricetes</taxon>
        <taxon>Herpesvirales</taxon>
        <taxon>Orthoherpesviridae</taxon>
        <taxon>Betaherpesvirinae</taxon>
        <taxon>Cytomegalovirus</taxon>
        <taxon>Cytomegalovirus aotinebeta1</taxon>
    </lineage>
</organism>
<dbReference type="KEGG" id="vg:11464222"/>
<evidence type="ECO:0000313" key="3">
    <source>
        <dbReference type="Proteomes" id="UP000113968"/>
    </source>
</evidence>
<dbReference type="GeneID" id="11464222"/>
<dbReference type="Proteomes" id="UP000113968">
    <property type="component" value="Segment"/>
</dbReference>
<feature type="transmembrane region" description="Helical" evidence="1">
    <location>
        <begin position="128"/>
        <end position="149"/>
    </location>
</feature>
<keyword evidence="1" id="KW-1133">Transmembrane helix</keyword>
<name>G8XUL4_9BETA</name>
<protein>
    <submittedName>
        <fullName evidence="2">Membrane protein A36</fullName>
    </submittedName>
</protein>
<feature type="transmembrane region" description="Helical" evidence="1">
    <location>
        <begin position="218"/>
        <end position="236"/>
    </location>
</feature>
<accession>G8XUL4</accession>